<dbReference type="InterPro" id="IPR036441">
    <property type="entry name" value="DHquinase_II_sf"/>
</dbReference>
<evidence type="ECO:0000256" key="6">
    <source>
        <dbReference type="ARBA" id="ARBA00012060"/>
    </source>
</evidence>
<dbReference type="HAMAP" id="MF_00169">
    <property type="entry name" value="AroQ"/>
    <property type="match status" value="1"/>
</dbReference>
<feature type="binding site" evidence="8 10">
    <location>
        <position position="115"/>
    </location>
    <ligand>
        <name>substrate</name>
    </ligand>
</feature>
<evidence type="ECO:0000256" key="4">
    <source>
        <dbReference type="ARBA" id="ARBA00011037"/>
    </source>
</evidence>
<keyword evidence="8" id="KW-0028">Amino-acid biosynthesis</keyword>
<sequence>MQKNKPVILVLNGPNLNMLGKREPEVYGSTTLDEINEGLKRQAEELGVEVQCFQSNSEGALVTRIQEAFENADGIIINPAAYTHTSVAIRDALLLHDVPIIELHLSNVYKRDEFRHKSFVSGVATAQMAGFGAMGYNMALQAMADMVKGG</sequence>
<keyword evidence="8" id="KW-0057">Aromatic amino acid biosynthesis</keyword>
<dbReference type="GO" id="GO:0009423">
    <property type="term" value="P:chorismate biosynthetic process"/>
    <property type="evidence" value="ECO:0007669"/>
    <property type="project" value="UniProtKB-UniRule"/>
</dbReference>
<dbReference type="InterPro" id="IPR018509">
    <property type="entry name" value="DHquinase_II_CS"/>
</dbReference>
<evidence type="ECO:0000256" key="10">
    <source>
        <dbReference type="PIRSR" id="PIRSR001399-2"/>
    </source>
</evidence>
<dbReference type="PANTHER" id="PTHR21272">
    <property type="entry name" value="CATABOLIC 3-DEHYDROQUINASE"/>
    <property type="match status" value="1"/>
</dbReference>
<dbReference type="PROSITE" id="PS01029">
    <property type="entry name" value="DEHYDROQUINASE_II"/>
    <property type="match status" value="1"/>
</dbReference>
<feature type="binding site" evidence="8 10">
    <location>
        <position position="91"/>
    </location>
    <ligand>
        <name>substrate</name>
    </ligand>
</feature>
<dbReference type="GO" id="GO:0009073">
    <property type="term" value="P:aromatic amino acid family biosynthetic process"/>
    <property type="evidence" value="ECO:0007669"/>
    <property type="project" value="UniProtKB-KW"/>
</dbReference>
<protein>
    <recommendedName>
        <fullName evidence="6 8">3-dehydroquinate dehydratase</fullName>
        <shortName evidence="8">3-dehydroquinase</shortName>
        <ecNumber evidence="6 8">4.2.1.10</ecNumber>
    </recommendedName>
    <alternativeName>
        <fullName evidence="8">Type II DHQase</fullName>
    </alternativeName>
</protein>
<evidence type="ECO:0000256" key="3">
    <source>
        <dbReference type="ARBA" id="ARBA00004902"/>
    </source>
</evidence>
<dbReference type="NCBIfam" id="NF003805">
    <property type="entry name" value="PRK05395.1-2"/>
    <property type="match status" value="1"/>
</dbReference>
<feature type="binding site" evidence="8 10">
    <location>
        <position position="78"/>
    </location>
    <ligand>
        <name>substrate</name>
    </ligand>
</feature>
<keyword evidence="13" id="KW-1185">Reference proteome</keyword>
<dbReference type="GO" id="GO:0008652">
    <property type="term" value="P:amino acid biosynthetic process"/>
    <property type="evidence" value="ECO:0007669"/>
    <property type="project" value="UniProtKB-KW"/>
</dbReference>
<dbReference type="PIRSF" id="PIRSF001399">
    <property type="entry name" value="DHquinase_II"/>
    <property type="match status" value="1"/>
</dbReference>
<evidence type="ECO:0000256" key="1">
    <source>
        <dbReference type="ARBA" id="ARBA00001864"/>
    </source>
</evidence>
<evidence type="ECO:0000256" key="7">
    <source>
        <dbReference type="ARBA" id="ARBA00023239"/>
    </source>
</evidence>
<dbReference type="NCBIfam" id="TIGR01088">
    <property type="entry name" value="aroQ"/>
    <property type="match status" value="1"/>
</dbReference>
<dbReference type="AlphaFoldDB" id="A0A1M6PGC9"/>
<dbReference type="Pfam" id="PF01220">
    <property type="entry name" value="DHquinase_II"/>
    <property type="match status" value="1"/>
</dbReference>
<comment type="similarity">
    <text evidence="4 8">Belongs to the type-II 3-dehydroquinase family.</text>
</comment>
<reference evidence="13" key="1">
    <citation type="submission" date="2016-11" db="EMBL/GenBank/DDBJ databases">
        <authorList>
            <person name="Varghese N."/>
            <person name="Submissions S."/>
        </authorList>
    </citation>
    <scope>NUCLEOTIDE SEQUENCE [LARGE SCALE GENOMIC DNA]</scope>
    <source>
        <strain evidence="13">DSM 16219</strain>
    </source>
</reference>
<dbReference type="NCBIfam" id="NF003806">
    <property type="entry name" value="PRK05395.1-3"/>
    <property type="match status" value="1"/>
</dbReference>
<dbReference type="PANTHER" id="PTHR21272:SF3">
    <property type="entry name" value="CATABOLIC 3-DEHYDROQUINASE"/>
    <property type="match status" value="1"/>
</dbReference>
<evidence type="ECO:0000256" key="5">
    <source>
        <dbReference type="ARBA" id="ARBA00011193"/>
    </source>
</evidence>
<dbReference type="EC" id="4.2.1.10" evidence="6 8"/>
<dbReference type="InterPro" id="IPR001874">
    <property type="entry name" value="DHquinase_II"/>
</dbReference>
<feature type="active site" description="Proton donor" evidence="8 9">
    <location>
        <position position="104"/>
    </location>
</feature>
<evidence type="ECO:0000256" key="8">
    <source>
        <dbReference type="HAMAP-Rule" id="MF_00169"/>
    </source>
</evidence>
<dbReference type="SUPFAM" id="SSF52304">
    <property type="entry name" value="Type II 3-dehydroquinate dehydratase"/>
    <property type="match status" value="1"/>
</dbReference>
<evidence type="ECO:0000313" key="12">
    <source>
        <dbReference type="EMBL" id="SHK06950.1"/>
    </source>
</evidence>
<evidence type="ECO:0000256" key="2">
    <source>
        <dbReference type="ARBA" id="ARBA00003924"/>
    </source>
</evidence>
<feature type="active site" description="Proton acceptor" evidence="8 9">
    <location>
        <position position="27"/>
    </location>
</feature>
<dbReference type="Gene3D" id="3.40.50.9100">
    <property type="entry name" value="Dehydroquinase, class II"/>
    <property type="match status" value="1"/>
</dbReference>
<evidence type="ECO:0000256" key="9">
    <source>
        <dbReference type="PIRSR" id="PIRSR001399-1"/>
    </source>
</evidence>
<dbReference type="EMBL" id="FQZU01000017">
    <property type="protein sequence ID" value="SHK06950.1"/>
    <property type="molecule type" value="Genomic_DNA"/>
</dbReference>
<comment type="catalytic activity">
    <reaction evidence="1 8">
        <text>3-dehydroquinate = 3-dehydroshikimate + H2O</text>
        <dbReference type="Rhea" id="RHEA:21096"/>
        <dbReference type="ChEBI" id="CHEBI:15377"/>
        <dbReference type="ChEBI" id="CHEBI:16630"/>
        <dbReference type="ChEBI" id="CHEBI:32364"/>
        <dbReference type="EC" id="4.2.1.10"/>
    </reaction>
</comment>
<dbReference type="NCBIfam" id="NF003807">
    <property type="entry name" value="PRK05395.1-4"/>
    <property type="match status" value="1"/>
</dbReference>
<dbReference type="STRING" id="1121393.SAMN02745216_02826"/>
<dbReference type="NCBIfam" id="NF003804">
    <property type="entry name" value="PRK05395.1-1"/>
    <property type="match status" value="1"/>
</dbReference>
<dbReference type="UniPathway" id="UPA00053">
    <property type="reaction ID" value="UER00086"/>
</dbReference>
<keyword evidence="7 8" id="KW-0456">Lyase</keyword>
<gene>
    <name evidence="8" type="primary">aroQ</name>
    <name evidence="12" type="ORF">SAMN02745216_02826</name>
</gene>
<dbReference type="GO" id="GO:0019631">
    <property type="term" value="P:quinate catabolic process"/>
    <property type="evidence" value="ECO:0007669"/>
    <property type="project" value="TreeGrafter"/>
</dbReference>
<evidence type="ECO:0000256" key="11">
    <source>
        <dbReference type="PIRSR" id="PIRSR001399-3"/>
    </source>
</evidence>
<proteinExistence type="inferred from homology"/>
<feature type="site" description="Transition state stabilizer" evidence="8 11">
    <location>
        <position position="22"/>
    </location>
</feature>
<dbReference type="OrthoDB" id="9790793at2"/>
<organism evidence="12 13">
    <name type="scientific">Desulfatibacillum alkenivorans DSM 16219</name>
    <dbReference type="NCBI Taxonomy" id="1121393"/>
    <lineage>
        <taxon>Bacteria</taxon>
        <taxon>Pseudomonadati</taxon>
        <taxon>Thermodesulfobacteriota</taxon>
        <taxon>Desulfobacteria</taxon>
        <taxon>Desulfobacterales</taxon>
        <taxon>Desulfatibacillaceae</taxon>
        <taxon>Desulfatibacillum</taxon>
    </lineage>
</organism>
<dbReference type="GO" id="GO:0003855">
    <property type="term" value="F:3-dehydroquinate dehydratase activity"/>
    <property type="evidence" value="ECO:0007669"/>
    <property type="project" value="UniProtKB-UniRule"/>
</dbReference>
<dbReference type="RefSeq" id="WP_073476814.1">
    <property type="nucleotide sequence ID" value="NZ_FQZU01000017.1"/>
</dbReference>
<comment type="pathway">
    <text evidence="3 8">Metabolic intermediate biosynthesis; chorismate biosynthesis; chorismate from D-erythrose 4-phosphate and phosphoenolpyruvate: step 3/7.</text>
</comment>
<comment type="function">
    <text evidence="2 8">Catalyzes a trans-dehydration via an enolate intermediate.</text>
</comment>
<feature type="binding site" evidence="8 10">
    <location>
        <position position="84"/>
    </location>
    <ligand>
        <name>substrate</name>
    </ligand>
</feature>
<accession>A0A1M6PGC9</accession>
<comment type="subunit">
    <text evidence="5 8">Homododecamer.</text>
</comment>
<name>A0A1M6PGC9_9BACT</name>
<evidence type="ECO:0000313" key="13">
    <source>
        <dbReference type="Proteomes" id="UP000183994"/>
    </source>
</evidence>
<feature type="binding site" evidence="8 10">
    <location>
        <begin position="105"/>
        <end position="106"/>
    </location>
    <ligand>
        <name>substrate</name>
    </ligand>
</feature>
<dbReference type="Proteomes" id="UP000183994">
    <property type="component" value="Unassembled WGS sequence"/>
</dbReference>
<dbReference type="CDD" id="cd00466">
    <property type="entry name" value="DHQase_II"/>
    <property type="match status" value="1"/>
</dbReference>